<name>A0A2P2IY32_RHIMU</name>
<reference evidence="1" key="1">
    <citation type="submission" date="2018-02" db="EMBL/GenBank/DDBJ databases">
        <title>Rhizophora mucronata_Transcriptome.</title>
        <authorList>
            <person name="Meera S.P."/>
            <person name="Sreeshan A."/>
            <person name="Augustine A."/>
        </authorList>
    </citation>
    <scope>NUCLEOTIDE SEQUENCE</scope>
    <source>
        <tissue evidence="1">Leaf</tissue>
    </source>
</reference>
<evidence type="ECO:0000313" key="1">
    <source>
        <dbReference type="EMBL" id="MBW86133.1"/>
    </source>
</evidence>
<organism evidence="1">
    <name type="scientific">Rhizophora mucronata</name>
    <name type="common">Asiatic mangrove</name>
    <dbReference type="NCBI Taxonomy" id="61149"/>
    <lineage>
        <taxon>Eukaryota</taxon>
        <taxon>Viridiplantae</taxon>
        <taxon>Streptophyta</taxon>
        <taxon>Embryophyta</taxon>
        <taxon>Tracheophyta</taxon>
        <taxon>Spermatophyta</taxon>
        <taxon>Magnoliopsida</taxon>
        <taxon>eudicotyledons</taxon>
        <taxon>Gunneridae</taxon>
        <taxon>Pentapetalae</taxon>
        <taxon>rosids</taxon>
        <taxon>fabids</taxon>
        <taxon>Malpighiales</taxon>
        <taxon>Rhizophoraceae</taxon>
        <taxon>Rhizophora</taxon>
    </lineage>
</organism>
<sequence>MHHTLKNRERNCTLLPAAFYITSNGP</sequence>
<dbReference type="AlphaFoldDB" id="A0A2P2IY32"/>
<proteinExistence type="predicted"/>
<dbReference type="EMBL" id="GGEC01005650">
    <property type="protein sequence ID" value="MBW86133.1"/>
    <property type="molecule type" value="Transcribed_RNA"/>
</dbReference>
<protein>
    <submittedName>
        <fullName evidence="1">Uncharacterized protein</fullName>
    </submittedName>
</protein>
<accession>A0A2P2IY32</accession>